<evidence type="ECO:0008006" key="3">
    <source>
        <dbReference type="Google" id="ProtNLM"/>
    </source>
</evidence>
<comment type="caution">
    <text evidence="1">The sequence shown here is derived from an EMBL/GenBank/DDBJ whole genome shotgun (WGS) entry which is preliminary data.</text>
</comment>
<evidence type="ECO:0000313" key="1">
    <source>
        <dbReference type="EMBL" id="KUF09777.1"/>
    </source>
</evidence>
<accession>A0A0W7WGP9</accession>
<dbReference type="EMBL" id="LPXO01000011">
    <property type="protein sequence ID" value="KUF09777.1"/>
    <property type="molecule type" value="Genomic_DNA"/>
</dbReference>
<sequence length="208" mass="22816">MLALVATVTLSGCDASFRPDASPEEVARFAYRHDGPPEIVLYTMINNRTGNGAHSSMLINAPSQRVVFDPAGSVALRTVPEVDDVLYGVTPEVRQFYESAHARSTYHVRIQSVRVAPEVAEMALRLAEANGPAPASQCALSTSGVISRLPGFESVERGWFPNRVAEQFARIPGVTERKLYEDDDEDKEKAVAEFEAQQLARLQRAQAQ</sequence>
<proteinExistence type="predicted"/>
<organism evidence="1 2">
    <name type="scientific">Pseudoponticoccus marisrubri</name>
    <dbReference type="NCBI Taxonomy" id="1685382"/>
    <lineage>
        <taxon>Bacteria</taxon>
        <taxon>Pseudomonadati</taxon>
        <taxon>Pseudomonadota</taxon>
        <taxon>Alphaproteobacteria</taxon>
        <taxon>Rhodobacterales</taxon>
        <taxon>Roseobacteraceae</taxon>
        <taxon>Pseudoponticoccus</taxon>
    </lineage>
</organism>
<gene>
    <name evidence="1" type="ORF">AVJ23_16500</name>
</gene>
<dbReference type="STRING" id="1685382.AVJ23_16500"/>
<evidence type="ECO:0000313" key="2">
    <source>
        <dbReference type="Proteomes" id="UP000054396"/>
    </source>
</evidence>
<reference evidence="1 2" key="1">
    <citation type="submission" date="2015-12" db="EMBL/GenBank/DDBJ databases">
        <authorList>
            <person name="Shamseldin A."/>
            <person name="Moawad H."/>
            <person name="Abd El-Rahim W.M."/>
            <person name="Sadowsky M.J."/>
        </authorList>
    </citation>
    <scope>NUCLEOTIDE SEQUENCE [LARGE SCALE GENOMIC DNA]</scope>
    <source>
        <strain evidence="1 2">SJ5A-1</strain>
    </source>
</reference>
<dbReference type="Proteomes" id="UP000054396">
    <property type="component" value="Unassembled WGS sequence"/>
</dbReference>
<keyword evidence="2" id="KW-1185">Reference proteome</keyword>
<protein>
    <recommendedName>
        <fullName evidence="3">Lipoprotein</fullName>
    </recommendedName>
</protein>
<name>A0A0W7WGP9_9RHOB</name>
<dbReference type="AlphaFoldDB" id="A0A0W7WGP9"/>
<dbReference type="OrthoDB" id="7666390at2"/>